<dbReference type="AlphaFoldDB" id="A0A6A6S1T2"/>
<name>A0A6A6S1T2_9PLEO</name>
<keyword evidence="2" id="KW-1185">Reference proteome</keyword>
<protein>
    <submittedName>
        <fullName evidence="1">Uncharacterized protein</fullName>
    </submittedName>
</protein>
<dbReference type="EMBL" id="MU006784">
    <property type="protein sequence ID" value="KAF2640633.1"/>
    <property type="molecule type" value="Genomic_DNA"/>
</dbReference>
<accession>A0A6A6S1T2</accession>
<sequence length="199" mass="20955">MTDAPAHDDDGYDSEFDALVAPTAPISHLPPPSLAPAPAVYPGCCVALSEALIGNLGALLPPAPALVVSIGSGSGLFEALLLAEPCCLSLIGVEVQPSVNRYLPSSRHRAVVGTYSLEPLAAEATAWLFVYPRRVGLVDEYLATYGEGAVQTVMWIGPTADWQDYKACFGRGWDVRVTCADEMGGRAWEVVAVATKTPP</sequence>
<reference evidence="1" key="1">
    <citation type="journal article" date="2020" name="Stud. Mycol.">
        <title>101 Dothideomycetes genomes: a test case for predicting lifestyles and emergence of pathogens.</title>
        <authorList>
            <person name="Haridas S."/>
            <person name="Albert R."/>
            <person name="Binder M."/>
            <person name="Bloem J."/>
            <person name="Labutti K."/>
            <person name="Salamov A."/>
            <person name="Andreopoulos B."/>
            <person name="Baker S."/>
            <person name="Barry K."/>
            <person name="Bills G."/>
            <person name="Bluhm B."/>
            <person name="Cannon C."/>
            <person name="Castanera R."/>
            <person name="Culley D."/>
            <person name="Daum C."/>
            <person name="Ezra D."/>
            <person name="Gonzalez J."/>
            <person name="Henrissat B."/>
            <person name="Kuo A."/>
            <person name="Liang C."/>
            <person name="Lipzen A."/>
            <person name="Lutzoni F."/>
            <person name="Magnuson J."/>
            <person name="Mondo S."/>
            <person name="Nolan M."/>
            <person name="Ohm R."/>
            <person name="Pangilinan J."/>
            <person name="Park H.-J."/>
            <person name="Ramirez L."/>
            <person name="Alfaro M."/>
            <person name="Sun H."/>
            <person name="Tritt A."/>
            <person name="Yoshinaga Y."/>
            <person name="Zwiers L.-H."/>
            <person name="Turgeon B."/>
            <person name="Goodwin S."/>
            <person name="Spatafora J."/>
            <person name="Crous P."/>
            <person name="Grigoriev I."/>
        </authorList>
    </citation>
    <scope>NUCLEOTIDE SEQUENCE</scope>
    <source>
        <strain evidence="1">CBS 473.64</strain>
    </source>
</reference>
<evidence type="ECO:0000313" key="1">
    <source>
        <dbReference type="EMBL" id="KAF2640633.1"/>
    </source>
</evidence>
<gene>
    <name evidence="1" type="ORF">P280DRAFT_507278</name>
</gene>
<dbReference type="OrthoDB" id="2151982at2759"/>
<dbReference type="Proteomes" id="UP000799753">
    <property type="component" value="Unassembled WGS sequence"/>
</dbReference>
<evidence type="ECO:0000313" key="2">
    <source>
        <dbReference type="Proteomes" id="UP000799753"/>
    </source>
</evidence>
<proteinExistence type="predicted"/>
<organism evidence="1 2">
    <name type="scientific">Massarina eburnea CBS 473.64</name>
    <dbReference type="NCBI Taxonomy" id="1395130"/>
    <lineage>
        <taxon>Eukaryota</taxon>
        <taxon>Fungi</taxon>
        <taxon>Dikarya</taxon>
        <taxon>Ascomycota</taxon>
        <taxon>Pezizomycotina</taxon>
        <taxon>Dothideomycetes</taxon>
        <taxon>Pleosporomycetidae</taxon>
        <taxon>Pleosporales</taxon>
        <taxon>Massarineae</taxon>
        <taxon>Massarinaceae</taxon>
        <taxon>Massarina</taxon>
    </lineage>
</organism>